<dbReference type="eggNOG" id="COG1538">
    <property type="taxonomic scope" value="Bacteria"/>
</dbReference>
<dbReference type="InterPro" id="IPR003423">
    <property type="entry name" value="OMP_efflux"/>
</dbReference>
<sequence>MIFRPAKVIWAVVCLVVMSGRGVQADDGAASPLTLQAALSVPLQQQYGVMGAEADVLGAKADQQEVQSWYDPTISVEGRLRYIQPSNAATDQNVKYDNALGISARQRLYDFGRQSLRADAAKSGVTGAQLQRFNVEQAQRLAILKAFFGVLLADQTYTVANERMAIVYVRFDKAKDRKELGMASDYDLAGLQREYEDVLLARAKADAERRISRRKLAELMGTPQQIPSKLVAPKLTALFARTPPALDEAMKRALADDPGLQALHARYDAAEQSLRAARDHNAPTIYAQVNGDYYQRELGSRDPFRAGVYIDFPLYDGRLRDSKIGKAQADRMRLAAQIATREADLRDQVTNVLEMIDVYRKAAISRVKALENYSDLNFTRKQTLYQMEKATDLGDAMVEESAAQLERMRTTFALATYWAELASMQGQPIDSILTSSPSASAEPKK</sequence>
<dbReference type="GO" id="GO:0015288">
    <property type="term" value="F:porin activity"/>
    <property type="evidence" value="ECO:0007669"/>
    <property type="project" value="TreeGrafter"/>
</dbReference>
<feature type="chain" id="PRO_5003010846" evidence="8">
    <location>
        <begin position="26"/>
        <end position="445"/>
    </location>
</feature>
<protein>
    <submittedName>
        <fullName evidence="9">Outer membrane efflux protein</fullName>
    </submittedName>
</protein>
<keyword evidence="10" id="KW-1185">Reference proteome</keyword>
<reference evidence="9 10" key="1">
    <citation type="submission" date="2009-10" db="EMBL/GenBank/DDBJ databases">
        <title>Complete sequence of Halothiobacillus neapolitanus c2.</title>
        <authorList>
            <consortium name="US DOE Joint Genome Institute"/>
            <person name="Lucas S."/>
            <person name="Copeland A."/>
            <person name="Lapidus A."/>
            <person name="Glavina del Rio T."/>
            <person name="Tice H."/>
            <person name="Bruce D."/>
            <person name="Goodwin L."/>
            <person name="Pitluck S."/>
            <person name="Davenport K."/>
            <person name="Brettin T."/>
            <person name="Detter J.C."/>
            <person name="Han C."/>
            <person name="Tapia R."/>
            <person name="Larimer F."/>
            <person name="Land M."/>
            <person name="Hauser L."/>
            <person name="Kyrpides N."/>
            <person name="Mikhailova N."/>
            <person name="Kerfeld C."/>
            <person name="Cannon G."/>
            <person name="Heinhort S."/>
        </authorList>
    </citation>
    <scope>NUCLEOTIDE SEQUENCE [LARGE SCALE GENOMIC DNA]</scope>
    <source>
        <strain evidence="10">ATCC 23641 / c2</strain>
    </source>
</reference>
<comment type="subcellular location">
    <subcellularLocation>
        <location evidence="1">Cell outer membrane</location>
    </subcellularLocation>
</comment>
<dbReference type="EMBL" id="CP001801">
    <property type="protein sequence ID" value="ACX95589.1"/>
    <property type="molecule type" value="Genomic_DNA"/>
</dbReference>
<organism evidence="9 10">
    <name type="scientific">Halothiobacillus neapolitanus (strain ATCC 23641 / DSM 15147 / CIP 104769 / NCIMB 8539 / c2)</name>
    <name type="common">Thiobacillus neapolitanus</name>
    <dbReference type="NCBI Taxonomy" id="555778"/>
    <lineage>
        <taxon>Bacteria</taxon>
        <taxon>Pseudomonadati</taxon>
        <taxon>Pseudomonadota</taxon>
        <taxon>Gammaproteobacteria</taxon>
        <taxon>Chromatiales</taxon>
        <taxon>Halothiobacillaceae</taxon>
        <taxon>Halothiobacillus</taxon>
    </lineage>
</organism>
<keyword evidence="3" id="KW-0813">Transport</keyword>
<dbReference type="AlphaFoldDB" id="D0KYR6"/>
<accession>D0KYR6</accession>
<dbReference type="InterPro" id="IPR051906">
    <property type="entry name" value="TolC-like"/>
</dbReference>
<dbReference type="STRING" id="555778.Hneap_0740"/>
<evidence type="ECO:0000256" key="2">
    <source>
        <dbReference type="ARBA" id="ARBA00007613"/>
    </source>
</evidence>
<evidence type="ECO:0000313" key="9">
    <source>
        <dbReference type="EMBL" id="ACX95589.1"/>
    </source>
</evidence>
<dbReference type="KEGG" id="hna:Hneap_0740"/>
<proteinExistence type="inferred from homology"/>
<dbReference type="SUPFAM" id="SSF56954">
    <property type="entry name" value="Outer membrane efflux proteins (OEP)"/>
    <property type="match status" value="1"/>
</dbReference>
<dbReference type="Proteomes" id="UP000009102">
    <property type="component" value="Chromosome"/>
</dbReference>
<dbReference type="GO" id="GO:0015562">
    <property type="term" value="F:efflux transmembrane transporter activity"/>
    <property type="evidence" value="ECO:0007669"/>
    <property type="project" value="InterPro"/>
</dbReference>
<evidence type="ECO:0000256" key="4">
    <source>
        <dbReference type="ARBA" id="ARBA00022452"/>
    </source>
</evidence>
<keyword evidence="5" id="KW-0812">Transmembrane</keyword>
<evidence type="ECO:0000256" key="8">
    <source>
        <dbReference type="SAM" id="SignalP"/>
    </source>
</evidence>
<dbReference type="OrthoDB" id="9786815at2"/>
<evidence type="ECO:0000256" key="7">
    <source>
        <dbReference type="ARBA" id="ARBA00023237"/>
    </source>
</evidence>
<dbReference type="RefSeq" id="WP_012823625.1">
    <property type="nucleotide sequence ID" value="NC_013422.1"/>
</dbReference>
<evidence type="ECO:0000256" key="1">
    <source>
        <dbReference type="ARBA" id="ARBA00004442"/>
    </source>
</evidence>
<dbReference type="HOGENOM" id="CLU_050218_0_0_6"/>
<evidence type="ECO:0000313" key="10">
    <source>
        <dbReference type="Proteomes" id="UP000009102"/>
    </source>
</evidence>
<keyword evidence="4" id="KW-1134">Transmembrane beta strand</keyword>
<dbReference type="GO" id="GO:0009279">
    <property type="term" value="C:cell outer membrane"/>
    <property type="evidence" value="ECO:0007669"/>
    <property type="project" value="UniProtKB-SubCell"/>
</dbReference>
<evidence type="ECO:0000256" key="3">
    <source>
        <dbReference type="ARBA" id="ARBA00022448"/>
    </source>
</evidence>
<dbReference type="PANTHER" id="PTHR30026:SF20">
    <property type="entry name" value="OUTER MEMBRANE PROTEIN TOLC"/>
    <property type="match status" value="1"/>
</dbReference>
<keyword evidence="6" id="KW-0472">Membrane</keyword>
<keyword evidence="7" id="KW-0998">Cell outer membrane</keyword>
<gene>
    <name evidence="9" type="ordered locus">Hneap_0740</name>
</gene>
<dbReference type="Pfam" id="PF02321">
    <property type="entry name" value="OEP"/>
    <property type="match status" value="1"/>
</dbReference>
<keyword evidence="8" id="KW-0732">Signal</keyword>
<feature type="signal peptide" evidence="8">
    <location>
        <begin position="1"/>
        <end position="25"/>
    </location>
</feature>
<evidence type="ECO:0000256" key="6">
    <source>
        <dbReference type="ARBA" id="ARBA00023136"/>
    </source>
</evidence>
<comment type="similarity">
    <text evidence="2">Belongs to the outer membrane factor (OMF) (TC 1.B.17) family.</text>
</comment>
<dbReference type="Gene3D" id="1.20.1600.10">
    <property type="entry name" value="Outer membrane efflux proteins (OEP)"/>
    <property type="match status" value="1"/>
</dbReference>
<dbReference type="PANTHER" id="PTHR30026">
    <property type="entry name" value="OUTER MEMBRANE PROTEIN TOLC"/>
    <property type="match status" value="1"/>
</dbReference>
<evidence type="ECO:0000256" key="5">
    <source>
        <dbReference type="ARBA" id="ARBA00022692"/>
    </source>
</evidence>
<name>D0KYR6_HALNC</name>
<dbReference type="GO" id="GO:1990281">
    <property type="term" value="C:efflux pump complex"/>
    <property type="evidence" value="ECO:0007669"/>
    <property type="project" value="TreeGrafter"/>
</dbReference>